<organism evidence="1 2">
    <name type="scientific">Pocillopora damicornis</name>
    <name type="common">Cauliflower coral</name>
    <name type="synonym">Millepora damicornis</name>
    <dbReference type="NCBI Taxonomy" id="46731"/>
    <lineage>
        <taxon>Eukaryota</taxon>
        <taxon>Metazoa</taxon>
        <taxon>Cnidaria</taxon>
        <taxon>Anthozoa</taxon>
        <taxon>Hexacorallia</taxon>
        <taxon>Scleractinia</taxon>
        <taxon>Astrocoeniina</taxon>
        <taxon>Pocilloporidae</taxon>
        <taxon>Pocillopora</taxon>
    </lineage>
</organism>
<evidence type="ECO:0000313" key="1">
    <source>
        <dbReference type="EMBL" id="RMX45164.1"/>
    </source>
</evidence>
<evidence type="ECO:0000313" key="2">
    <source>
        <dbReference type="Proteomes" id="UP000275408"/>
    </source>
</evidence>
<proteinExistence type="predicted"/>
<dbReference type="AlphaFoldDB" id="A0A3M6TV77"/>
<accession>A0A3M6TV77</accession>
<reference evidence="1 2" key="1">
    <citation type="journal article" date="2018" name="Sci. Rep.">
        <title>Comparative analysis of the Pocillopora damicornis genome highlights role of immune system in coral evolution.</title>
        <authorList>
            <person name="Cunning R."/>
            <person name="Bay R.A."/>
            <person name="Gillette P."/>
            <person name="Baker A.C."/>
            <person name="Traylor-Knowles N."/>
        </authorList>
    </citation>
    <scope>NUCLEOTIDE SEQUENCE [LARGE SCALE GENOMIC DNA]</scope>
    <source>
        <strain evidence="1">RSMAS</strain>
        <tissue evidence="1">Whole animal</tissue>
    </source>
</reference>
<gene>
    <name evidence="1" type="ORF">pdam_00024787</name>
</gene>
<name>A0A3M6TV77_POCDA</name>
<comment type="caution">
    <text evidence="1">The sequence shown here is derived from an EMBL/GenBank/DDBJ whole genome shotgun (WGS) entry which is preliminary data.</text>
</comment>
<dbReference type="STRING" id="46731.A0A3M6TV77"/>
<dbReference type="Proteomes" id="UP000275408">
    <property type="component" value="Unassembled WGS sequence"/>
</dbReference>
<keyword evidence="2" id="KW-1185">Reference proteome</keyword>
<dbReference type="EMBL" id="RCHS01002866">
    <property type="protein sequence ID" value="RMX45164.1"/>
    <property type="molecule type" value="Genomic_DNA"/>
</dbReference>
<protein>
    <submittedName>
        <fullName evidence="1">Uncharacterized protein</fullName>
    </submittedName>
</protein>
<sequence>MDDATYTALSTNHQDSIKKQRADTRDYYAGGKRRMLRMKPFIDAFHQGKWIISKTLLELEFYLNPAALFMNREDNPPNEEVRVNSEDIKLTFFPLSGYPMIRTEMRQFPLDDGATSKEINNPLNGKVPQRVIIGILKTTAFNGQYKEDRLAFG</sequence>